<evidence type="ECO:0000256" key="3">
    <source>
        <dbReference type="ARBA" id="ARBA00022989"/>
    </source>
</evidence>
<dbReference type="InterPro" id="IPR004481">
    <property type="entry name" value="K/Na/Ca-exchanger"/>
</dbReference>
<dbReference type="GO" id="GO:0005886">
    <property type="term" value="C:plasma membrane"/>
    <property type="evidence" value="ECO:0007669"/>
    <property type="project" value="TreeGrafter"/>
</dbReference>
<dbReference type="GO" id="GO:0006874">
    <property type="term" value="P:intracellular calcium ion homeostasis"/>
    <property type="evidence" value="ECO:0007669"/>
    <property type="project" value="TreeGrafter"/>
</dbReference>
<dbReference type="InterPro" id="IPR044880">
    <property type="entry name" value="NCX_ion-bd_dom_sf"/>
</dbReference>
<keyword evidence="2 5" id="KW-0812">Transmembrane</keyword>
<dbReference type="STRING" id="1279009.ADICEAN_00234"/>
<gene>
    <name evidence="7" type="primary">yrbG_1</name>
    <name evidence="7" type="ORF">ADICEAN_00234</name>
</gene>
<comment type="caution">
    <text evidence="7">The sequence shown here is derived from an EMBL/GenBank/DDBJ whole genome shotgun (WGS) entry which is preliminary data.</text>
</comment>
<evidence type="ECO:0000256" key="5">
    <source>
        <dbReference type="SAM" id="Phobius"/>
    </source>
</evidence>
<name>M7NBJ5_9BACT</name>
<feature type="transmembrane region" description="Helical" evidence="5">
    <location>
        <begin position="277"/>
        <end position="295"/>
    </location>
</feature>
<feature type="transmembrane region" description="Helical" evidence="5">
    <location>
        <begin position="79"/>
        <end position="95"/>
    </location>
</feature>
<comment type="subcellular location">
    <subcellularLocation>
        <location evidence="1">Membrane</location>
        <topology evidence="1">Multi-pass membrane protein</topology>
    </subcellularLocation>
</comment>
<accession>M7NBJ5</accession>
<dbReference type="GO" id="GO:0005262">
    <property type="term" value="F:calcium channel activity"/>
    <property type="evidence" value="ECO:0007669"/>
    <property type="project" value="TreeGrafter"/>
</dbReference>
<reference evidence="7 8" key="1">
    <citation type="journal article" date="2013" name="Genome Announc.">
        <title>Draft Genome Sequence of Cesiribacter andamanensis Strain AMV16T, Isolated from a Soil Sample from a Mud Volcano in the Andaman Islands, India.</title>
        <authorList>
            <person name="Shivaji S."/>
            <person name="Ara S."/>
            <person name="Begum Z."/>
            <person name="Srinivas T.N."/>
            <person name="Singh A."/>
            <person name="Kumar Pinnaka A."/>
        </authorList>
    </citation>
    <scope>NUCLEOTIDE SEQUENCE [LARGE SCALE GENOMIC DNA]</scope>
    <source>
        <strain evidence="7 8">AMV16</strain>
    </source>
</reference>
<protein>
    <submittedName>
        <fullName evidence="7">Inner membrane protein yrbG</fullName>
    </submittedName>
</protein>
<feature type="transmembrane region" description="Helical" evidence="5">
    <location>
        <begin position="107"/>
        <end position="125"/>
    </location>
</feature>
<dbReference type="RefSeq" id="WP_009193647.1">
    <property type="nucleotide sequence ID" value="NZ_AODQ01000003.1"/>
</dbReference>
<keyword evidence="8" id="KW-1185">Reference proteome</keyword>
<dbReference type="GO" id="GO:0008273">
    <property type="term" value="F:calcium, potassium:sodium antiporter activity"/>
    <property type="evidence" value="ECO:0007669"/>
    <property type="project" value="TreeGrafter"/>
</dbReference>
<keyword evidence="3 5" id="KW-1133">Transmembrane helix</keyword>
<dbReference type="NCBIfam" id="TIGR00367">
    <property type="entry name" value="calcium/sodium antiporter"/>
    <property type="match status" value="1"/>
</dbReference>
<evidence type="ECO:0000256" key="1">
    <source>
        <dbReference type="ARBA" id="ARBA00004141"/>
    </source>
</evidence>
<keyword evidence="4 5" id="KW-0472">Membrane</keyword>
<feature type="transmembrane region" description="Helical" evidence="5">
    <location>
        <begin position="302"/>
        <end position="319"/>
    </location>
</feature>
<dbReference type="Gene3D" id="1.20.1420.30">
    <property type="entry name" value="NCX, central ion-binding region"/>
    <property type="match status" value="1"/>
</dbReference>
<evidence type="ECO:0000313" key="7">
    <source>
        <dbReference type="EMBL" id="EMR04632.1"/>
    </source>
</evidence>
<organism evidence="7 8">
    <name type="scientific">Cesiribacter andamanensis AMV16</name>
    <dbReference type="NCBI Taxonomy" id="1279009"/>
    <lineage>
        <taxon>Bacteria</taxon>
        <taxon>Pseudomonadati</taxon>
        <taxon>Bacteroidota</taxon>
        <taxon>Cytophagia</taxon>
        <taxon>Cytophagales</taxon>
        <taxon>Cesiribacteraceae</taxon>
        <taxon>Cesiribacter</taxon>
    </lineage>
</organism>
<dbReference type="EMBL" id="AODQ01000003">
    <property type="protein sequence ID" value="EMR04632.1"/>
    <property type="molecule type" value="Genomic_DNA"/>
</dbReference>
<dbReference type="InterPro" id="IPR004837">
    <property type="entry name" value="NaCa_Exmemb"/>
</dbReference>
<feature type="transmembrane region" description="Helical" evidence="5">
    <location>
        <begin position="178"/>
        <end position="206"/>
    </location>
</feature>
<evidence type="ECO:0000256" key="4">
    <source>
        <dbReference type="ARBA" id="ARBA00023136"/>
    </source>
</evidence>
<sequence>MFVKLLLLILGFALLLKGADWLVSGASALAKRYRISELAIGLTIVAFGTSAPELVVSVIGALDGHNEVVLGNVIGSNNFNLFIILGFAGLLQPLWVQNSTVWKEIPYSLLAAVLLWVLANDALLWGSPSAISRLDSLLLLLLFVLFLYYVYRSLRQDKQPSGVAQAEALPLQSNTKSILFIVLGLAGLVIGGRLVIDQALAIAHYLEVDERIIGLTVVAAGTSLPELATSVVAALRKRADIAVGNIIGSNVFNIFFVLGASALISPVSFDASFNLELVVLMAGTVFVFVAMFTGGRQRLDRWEAFFLLAIYLLYSYYFYTDGAGMAAQTFH</sequence>
<feature type="transmembrane region" description="Helical" evidence="5">
    <location>
        <begin position="242"/>
        <end position="265"/>
    </location>
</feature>
<dbReference type="eggNOG" id="COG0530">
    <property type="taxonomic scope" value="Bacteria"/>
</dbReference>
<dbReference type="Proteomes" id="UP000011910">
    <property type="component" value="Unassembled WGS sequence"/>
</dbReference>
<proteinExistence type="predicted"/>
<dbReference type="PANTHER" id="PTHR10846:SF8">
    <property type="entry name" value="INNER MEMBRANE PROTEIN YRBG"/>
    <property type="match status" value="1"/>
</dbReference>
<feature type="domain" description="Sodium/calcium exchanger membrane region" evidence="6">
    <location>
        <begin position="177"/>
        <end position="319"/>
    </location>
</feature>
<evidence type="ECO:0000256" key="2">
    <source>
        <dbReference type="ARBA" id="ARBA00022692"/>
    </source>
</evidence>
<feature type="domain" description="Sodium/calcium exchanger membrane region" evidence="6">
    <location>
        <begin position="5"/>
        <end position="151"/>
    </location>
</feature>
<dbReference type="AlphaFoldDB" id="M7NBJ5"/>
<evidence type="ECO:0000259" key="6">
    <source>
        <dbReference type="Pfam" id="PF01699"/>
    </source>
</evidence>
<dbReference type="OrthoDB" id="9794225at2"/>
<dbReference type="PATRIC" id="fig|1279009.4.peg.238"/>
<dbReference type="Pfam" id="PF01699">
    <property type="entry name" value="Na_Ca_ex"/>
    <property type="match status" value="2"/>
</dbReference>
<dbReference type="PANTHER" id="PTHR10846">
    <property type="entry name" value="SODIUM/POTASSIUM/CALCIUM EXCHANGER"/>
    <property type="match status" value="1"/>
</dbReference>
<feature type="transmembrane region" description="Helical" evidence="5">
    <location>
        <begin position="131"/>
        <end position="151"/>
    </location>
</feature>
<evidence type="ECO:0000313" key="8">
    <source>
        <dbReference type="Proteomes" id="UP000011910"/>
    </source>
</evidence>